<comment type="caution">
    <text evidence="1">The sequence shown here is derived from an EMBL/GenBank/DDBJ whole genome shotgun (WGS) entry which is preliminary data.</text>
</comment>
<dbReference type="AlphaFoldDB" id="A0A0F9EZZ8"/>
<reference evidence="1" key="1">
    <citation type="journal article" date="2015" name="Nature">
        <title>Complex archaea that bridge the gap between prokaryotes and eukaryotes.</title>
        <authorList>
            <person name="Spang A."/>
            <person name="Saw J.H."/>
            <person name="Jorgensen S.L."/>
            <person name="Zaremba-Niedzwiedzka K."/>
            <person name="Martijn J."/>
            <person name="Lind A.E."/>
            <person name="van Eijk R."/>
            <person name="Schleper C."/>
            <person name="Guy L."/>
            <person name="Ettema T.J."/>
        </authorList>
    </citation>
    <scope>NUCLEOTIDE SEQUENCE</scope>
</reference>
<evidence type="ECO:0008006" key="2">
    <source>
        <dbReference type="Google" id="ProtNLM"/>
    </source>
</evidence>
<dbReference type="Gene3D" id="3.40.1350.10">
    <property type="match status" value="1"/>
</dbReference>
<evidence type="ECO:0000313" key="1">
    <source>
        <dbReference type="EMBL" id="KKL50575.1"/>
    </source>
</evidence>
<protein>
    <recommendedName>
        <fullName evidence="2">VRR-NUC domain-containing protein</fullName>
    </recommendedName>
</protein>
<dbReference type="GO" id="GO:0003676">
    <property type="term" value="F:nucleic acid binding"/>
    <property type="evidence" value="ECO:0007669"/>
    <property type="project" value="InterPro"/>
</dbReference>
<name>A0A0F9EZZ8_9ZZZZ</name>
<accession>A0A0F9EZZ8</accession>
<organism evidence="1">
    <name type="scientific">marine sediment metagenome</name>
    <dbReference type="NCBI Taxonomy" id="412755"/>
    <lineage>
        <taxon>unclassified sequences</taxon>
        <taxon>metagenomes</taxon>
        <taxon>ecological metagenomes</taxon>
    </lineage>
</organism>
<gene>
    <name evidence="1" type="ORF">LCGC14_2304080</name>
</gene>
<sequence>MPRWDAKVDANQPSIVQALRDAYCSVLPIHRVGQGAPDLAVGYQGGTYFLEIKTDKGKLTPAEIEFMDAWRGHYAIVRTVDEALRAIGVLEEMK</sequence>
<dbReference type="InterPro" id="IPR011856">
    <property type="entry name" value="tRNA_endonuc-like_dom_sf"/>
</dbReference>
<proteinExistence type="predicted"/>
<dbReference type="EMBL" id="LAZR01032548">
    <property type="protein sequence ID" value="KKL50575.1"/>
    <property type="molecule type" value="Genomic_DNA"/>
</dbReference>